<evidence type="ECO:0000256" key="2">
    <source>
        <dbReference type="ARBA" id="ARBA00004752"/>
    </source>
</evidence>
<evidence type="ECO:0000259" key="20">
    <source>
        <dbReference type="Pfam" id="PF00905"/>
    </source>
</evidence>
<comment type="function">
    <text evidence="15">Has immunoglobulin-binding and hemagglutination properties, and can bind to mannose. Essential for virulence. May be involved in LPS biosynthesis or polysaccharide transport.</text>
</comment>
<comment type="subcellular location">
    <subcellularLocation>
        <location evidence="1">Membrane</location>
        <topology evidence="1">Single-pass membrane protein</topology>
    </subcellularLocation>
</comment>
<evidence type="ECO:0000256" key="8">
    <source>
        <dbReference type="ARBA" id="ARBA00022645"/>
    </source>
</evidence>
<evidence type="ECO:0000256" key="19">
    <source>
        <dbReference type="SAM" id="Phobius"/>
    </source>
</evidence>
<dbReference type="Pfam" id="PF00912">
    <property type="entry name" value="Transgly"/>
    <property type="match status" value="1"/>
</dbReference>
<comment type="similarity">
    <text evidence="5">Belongs to the BA14k family.</text>
</comment>
<dbReference type="EC" id="2.4.99.28" evidence="16"/>
<dbReference type="NCBIfam" id="TIGR02074">
    <property type="entry name" value="PBP_1a_fam"/>
    <property type="match status" value="1"/>
</dbReference>
<dbReference type="InterPro" id="IPR012338">
    <property type="entry name" value="Beta-lactam/transpept-like"/>
</dbReference>
<keyword evidence="11" id="KW-0808">Transferase</keyword>
<dbReference type="SUPFAM" id="SSF53955">
    <property type="entry name" value="Lysozyme-like"/>
    <property type="match status" value="1"/>
</dbReference>
<accession>A0ABS7HF24</accession>
<feature type="transmembrane region" description="Helical" evidence="19">
    <location>
        <begin position="132"/>
        <end position="153"/>
    </location>
</feature>
<evidence type="ECO:0000256" key="14">
    <source>
        <dbReference type="ARBA" id="ARBA00023268"/>
    </source>
</evidence>
<keyword evidence="13" id="KW-0378">Hydrolase</keyword>
<feature type="region of interest" description="Disordered" evidence="18">
    <location>
        <begin position="1"/>
        <end position="39"/>
    </location>
</feature>
<evidence type="ECO:0000256" key="9">
    <source>
        <dbReference type="ARBA" id="ARBA00022670"/>
    </source>
</evidence>
<evidence type="ECO:0000256" key="7">
    <source>
        <dbReference type="ARBA" id="ARBA00022475"/>
    </source>
</evidence>
<dbReference type="Pfam" id="PF07886">
    <property type="entry name" value="BA14K"/>
    <property type="match status" value="1"/>
</dbReference>
<dbReference type="InterPro" id="IPR023346">
    <property type="entry name" value="Lysozyme-like_dom_sf"/>
</dbReference>
<protein>
    <recommendedName>
        <fullName evidence="6">Lectin-like protein BA14k</fullName>
        <ecNumber evidence="16">2.4.99.28</ecNumber>
    </recommendedName>
</protein>
<gene>
    <name evidence="22" type="ORF">JNB71_21500</name>
</gene>
<reference evidence="22 23" key="1">
    <citation type="journal article" date="2021" name="MBio">
        <title>Poor Competitiveness of Bradyrhizobium in Pigeon Pea Root Colonization in Indian Soils.</title>
        <authorList>
            <person name="Chalasani D."/>
            <person name="Basu A."/>
            <person name="Pullabhotla S.V.S.R.N."/>
            <person name="Jorrin B."/>
            <person name="Neal A.L."/>
            <person name="Poole P.S."/>
            <person name="Podile A.R."/>
            <person name="Tkacz A."/>
        </authorList>
    </citation>
    <scope>NUCLEOTIDE SEQUENCE [LARGE SCALE GENOMIC DNA]</scope>
    <source>
        <strain evidence="22 23">HU44</strain>
    </source>
</reference>
<evidence type="ECO:0000256" key="6">
    <source>
        <dbReference type="ARBA" id="ARBA00020552"/>
    </source>
</evidence>
<evidence type="ECO:0000256" key="15">
    <source>
        <dbReference type="ARBA" id="ARBA00025321"/>
    </source>
</evidence>
<evidence type="ECO:0000313" key="22">
    <source>
        <dbReference type="EMBL" id="MBW9065887.1"/>
    </source>
</evidence>
<sequence>MASSEKSSRQTTGSRRMTALDRATVASTRDQAATESPAGAFGRSRRAVQELMCALRHDLGSLLGRCVLRIRKGSEIVRERYAKSERPTFKEGLWRTSAAVAAFSRSAVATLATVRTAGKLQLGTQKLRSWKVLAALIPFSSILIAAGVLTWALKDVPWQEIADGSLKPVMVLETSDGGPLVRQGPYQELYASYEQFPSHLIDAVLSIEDRRFMDHYGIDLKGIARALLRNVEAGSVVQGGSTITQQLIKLQYLESDRTLKRKIQEVVIAFWLEWKLGKREILTRYLNAVYLGSGATGMPAAARIYFNKDVGALDLPESAMLAGLLKAPSHLNPIDNFEGARQRTATVLDAMVTNGKLTPQDANAARDEFAELHPTTPTSRSGSWFADWVSVEAGEIAGSSPGATTVRTTLVPRLQRIAEKVVRQALDEEGKAFGASQAALVAMTPDGAVVAMVGGYDYKTSQFNRAVTAMRQPGSTFKLFVYYAALKKGLSLSDQVLDAPIEIGGWAPRNSGGDYRGWVTLAEAFARSLNAATAVLAQEVGLDSVADAAKELGIDAPLTTTPALALGASEVSLLDLTGAYASVLLGKAPVEPWGIIDFRAAGQRKGFRVGPQVATSVDLSPHQSDLLTLLQLVVERGTGRQADLGTFAAGKTGTSQDNRDAWFVGFTEPLVAGVWVGNDDNTSMKGITGGALPARIWRNFMEAAVAEPDSDADADAGFMTSEEKPAQSCNIRACSRNYRSFRASDCTYQPYRGDRRLCQK</sequence>
<keyword evidence="12" id="KW-0430">Lectin</keyword>
<dbReference type="EMBL" id="JAEUAO010000006">
    <property type="protein sequence ID" value="MBW9065887.1"/>
    <property type="molecule type" value="Genomic_DNA"/>
</dbReference>
<dbReference type="InterPro" id="IPR012413">
    <property type="entry name" value="BA14K"/>
</dbReference>
<organism evidence="22 23">
    <name type="scientific">Rhizobium herbae</name>
    <dbReference type="NCBI Taxonomy" id="508661"/>
    <lineage>
        <taxon>Bacteria</taxon>
        <taxon>Pseudomonadati</taxon>
        <taxon>Pseudomonadota</taxon>
        <taxon>Alphaproteobacteria</taxon>
        <taxon>Hyphomicrobiales</taxon>
        <taxon>Rhizobiaceae</taxon>
        <taxon>Rhizobium/Agrobacterium group</taxon>
        <taxon>Rhizobium</taxon>
    </lineage>
</organism>
<keyword evidence="19" id="KW-1133">Transmembrane helix</keyword>
<evidence type="ECO:0000313" key="23">
    <source>
        <dbReference type="Proteomes" id="UP000757604"/>
    </source>
</evidence>
<evidence type="ECO:0000256" key="1">
    <source>
        <dbReference type="ARBA" id="ARBA00004167"/>
    </source>
</evidence>
<dbReference type="RefSeq" id="WP_220373820.1">
    <property type="nucleotide sequence ID" value="NZ_JAEUAO010000006.1"/>
</dbReference>
<dbReference type="Gene3D" id="1.10.3810.10">
    <property type="entry name" value="Biosynthetic peptidoglycan transglycosylase-like"/>
    <property type="match status" value="1"/>
</dbReference>
<dbReference type="PANTHER" id="PTHR32282:SF33">
    <property type="entry name" value="PEPTIDOGLYCAN GLYCOSYLTRANSFERASE"/>
    <property type="match status" value="1"/>
</dbReference>
<keyword evidence="19" id="KW-0812">Transmembrane</keyword>
<name>A0ABS7HF24_9HYPH</name>
<keyword evidence="9" id="KW-0645">Protease</keyword>
<feature type="domain" description="Glycosyl transferase family 51" evidence="21">
    <location>
        <begin position="187"/>
        <end position="351"/>
    </location>
</feature>
<keyword evidence="19" id="KW-0472">Membrane</keyword>
<dbReference type="InterPro" id="IPR036950">
    <property type="entry name" value="PBP_transglycosylase"/>
</dbReference>
<evidence type="ECO:0000256" key="5">
    <source>
        <dbReference type="ARBA" id="ARBA00010270"/>
    </source>
</evidence>
<feature type="domain" description="Penicillin-binding protein transpeptidase" evidence="20">
    <location>
        <begin position="440"/>
        <end position="701"/>
    </location>
</feature>
<keyword evidence="23" id="KW-1185">Reference proteome</keyword>
<evidence type="ECO:0000256" key="13">
    <source>
        <dbReference type="ARBA" id="ARBA00022801"/>
    </source>
</evidence>
<dbReference type="InterPro" id="IPR001264">
    <property type="entry name" value="Glyco_trans_51"/>
</dbReference>
<evidence type="ECO:0000256" key="16">
    <source>
        <dbReference type="ARBA" id="ARBA00044770"/>
    </source>
</evidence>
<feature type="compositionally biased region" description="Polar residues" evidence="18">
    <location>
        <begin position="25"/>
        <end position="34"/>
    </location>
</feature>
<proteinExistence type="inferred from homology"/>
<evidence type="ECO:0000256" key="17">
    <source>
        <dbReference type="ARBA" id="ARBA00049902"/>
    </source>
</evidence>
<dbReference type="InterPro" id="IPR001460">
    <property type="entry name" value="PCN-bd_Tpept"/>
</dbReference>
<evidence type="ECO:0000256" key="10">
    <source>
        <dbReference type="ARBA" id="ARBA00022676"/>
    </source>
</evidence>
<evidence type="ECO:0000259" key="21">
    <source>
        <dbReference type="Pfam" id="PF00912"/>
    </source>
</evidence>
<evidence type="ECO:0000256" key="3">
    <source>
        <dbReference type="ARBA" id="ARBA00007090"/>
    </source>
</evidence>
<evidence type="ECO:0000256" key="18">
    <source>
        <dbReference type="SAM" id="MobiDB-lite"/>
    </source>
</evidence>
<keyword evidence="8" id="KW-0121">Carboxypeptidase</keyword>
<dbReference type="InterPro" id="IPR050396">
    <property type="entry name" value="Glycosyltr_51/Transpeptidase"/>
</dbReference>
<comment type="pathway">
    <text evidence="2">Cell wall biogenesis; peptidoglycan biosynthesis.</text>
</comment>
<dbReference type="SUPFAM" id="SSF56601">
    <property type="entry name" value="beta-lactamase/transpeptidase-like"/>
    <property type="match status" value="1"/>
</dbReference>
<dbReference type="Gene3D" id="3.40.710.10">
    <property type="entry name" value="DD-peptidase/beta-lactamase superfamily"/>
    <property type="match status" value="1"/>
</dbReference>
<comment type="catalytic activity">
    <reaction evidence="17">
        <text>[GlcNAc-(1-&gt;4)-Mur2Ac(oyl-L-Ala-gamma-D-Glu-L-Lys-D-Ala-D-Ala)](n)-di-trans,octa-cis-undecaprenyl diphosphate + beta-D-GlcNAc-(1-&gt;4)-Mur2Ac(oyl-L-Ala-gamma-D-Glu-L-Lys-D-Ala-D-Ala)-di-trans,octa-cis-undecaprenyl diphosphate = [GlcNAc-(1-&gt;4)-Mur2Ac(oyl-L-Ala-gamma-D-Glu-L-Lys-D-Ala-D-Ala)](n+1)-di-trans,octa-cis-undecaprenyl diphosphate + di-trans,octa-cis-undecaprenyl diphosphate + H(+)</text>
        <dbReference type="Rhea" id="RHEA:23708"/>
        <dbReference type="Rhea" id="RHEA-COMP:9602"/>
        <dbReference type="Rhea" id="RHEA-COMP:9603"/>
        <dbReference type="ChEBI" id="CHEBI:15378"/>
        <dbReference type="ChEBI" id="CHEBI:58405"/>
        <dbReference type="ChEBI" id="CHEBI:60033"/>
        <dbReference type="ChEBI" id="CHEBI:78435"/>
        <dbReference type="EC" id="2.4.99.28"/>
    </reaction>
</comment>
<evidence type="ECO:0000256" key="12">
    <source>
        <dbReference type="ARBA" id="ARBA00022734"/>
    </source>
</evidence>
<keyword evidence="10" id="KW-0328">Glycosyltransferase</keyword>
<dbReference type="Proteomes" id="UP000757604">
    <property type="component" value="Unassembled WGS sequence"/>
</dbReference>
<comment type="similarity">
    <text evidence="3">In the C-terminal section; belongs to the transpeptidase family.</text>
</comment>
<dbReference type="Pfam" id="PF00905">
    <property type="entry name" value="Transpeptidase"/>
    <property type="match status" value="1"/>
</dbReference>
<feature type="compositionally biased region" description="Polar residues" evidence="18">
    <location>
        <begin position="1"/>
        <end position="15"/>
    </location>
</feature>
<evidence type="ECO:0000256" key="4">
    <source>
        <dbReference type="ARBA" id="ARBA00007739"/>
    </source>
</evidence>
<keyword evidence="7" id="KW-1003">Cell membrane</keyword>
<comment type="caution">
    <text evidence="22">The sequence shown here is derived from an EMBL/GenBank/DDBJ whole genome shotgun (WGS) entry which is preliminary data.</text>
</comment>
<keyword evidence="14" id="KW-0511">Multifunctional enzyme</keyword>
<comment type="similarity">
    <text evidence="4">In the N-terminal section; belongs to the glycosyltransferase 51 family.</text>
</comment>
<dbReference type="PANTHER" id="PTHR32282">
    <property type="entry name" value="BINDING PROTEIN TRANSPEPTIDASE, PUTATIVE-RELATED"/>
    <property type="match status" value="1"/>
</dbReference>
<evidence type="ECO:0000256" key="11">
    <source>
        <dbReference type="ARBA" id="ARBA00022679"/>
    </source>
</evidence>